<dbReference type="Pfam" id="PF12867">
    <property type="entry name" value="DinB_2"/>
    <property type="match status" value="1"/>
</dbReference>
<dbReference type="InterPro" id="IPR034660">
    <property type="entry name" value="DinB/YfiT-like"/>
</dbReference>
<evidence type="ECO:0000259" key="1">
    <source>
        <dbReference type="Pfam" id="PF12867"/>
    </source>
</evidence>
<dbReference type="Gene3D" id="1.20.120.450">
    <property type="entry name" value="dinb family like domain"/>
    <property type="match status" value="1"/>
</dbReference>
<gene>
    <name evidence="2" type="ORF">GBK04_13865</name>
</gene>
<keyword evidence="3" id="KW-1185">Reference proteome</keyword>
<dbReference type="SUPFAM" id="SSF109854">
    <property type="entry name" value="DinB/YfiT-like putative metalloenzymes"/>
    <property type="match status" value="1"/>
</dbReference>
<name>A0A7C9FS18_9BACT</name>
<accession>A0A7C9FS18</accession>
<evidence type="ECO:0000313" key="2">
    <source>
        <dbReference type="EMBL" id="MPR34412.1"/>
    </source>
</evidence>
<reference evidence="2 3" key="1">
    <citation type="submission" date="2019-10" db="EMBL/GenBank/DDBJ databases">
        <title>Draft Genome Sequence of Cytophagaceae sp. SJW1-29.</title>
        <authorList>
            <person name="Choi A."/>
        </authorList>
    </citation>
    <scope>NUCLEOTIDE SEQUENCE [LARGE SCALE GENOMIC DNA]</scope>
    <source>
        <strain evidence="2 3">SJW1-29</strain>
    </source>
</reference>
<protein>
    <submittedName>
        <fullName evidence="2">DinB family protein</fullName>
    </submittedName>
</protein>
<comment type="caution">
    <text evidence="2">The sequence shown here is derived from an EMBL/GenBank/DDBJ whole genome shotgun (WGS) entry which is preliminary data.</text>
</comment>
<dbReference type="AlphaFoldDB" id="A0A7C9FS18"/>
<dbReference type="InterPro" id="IPR024775">
    <property type="entry name" value="DinB-like"/>
</dbReference>
<dbReference type="RefSeq" id="WP_152760610.1">
    <property type="nucleotide sequence ID" value="NZ_WHLY01000002.1"/>
</dbReference>
<sequence length="178" mass="20513">MTLDELKDAFTRTMQVYITALDRYTDEQFAAKPDEQEWSLGQMYEHLYGANTYFFLANVKRCLEQRKGQEGGEMNANGQNVFKYNSFPPIKVKVPEAVRGPEPVAKSRETYKVLFKGTLRDGLALADAAAADAGIYKTQHPVFGWMNVLEWFQGMETHARHHFRQQKEREDWLGITVV</sequence>
<feature type="domain" description="DinB-like" evidence="1">
    <location>
        <begin position="9"/>
        <end position="165"/>
    </location>
</feature>
<organism evidence="2 3">
    <name type="scientific">Salmonirosea aquatica</name>
    <dbReference type="NCBI Taxonomy" id="2654236"/>
    <lineage>
        <taxon>Bacteria</taxon>
        <taxon>Pseudomonadati</taxon>
        <taxon>Bacteroidota</taxon>
        <taxon>Cytophagia</taxon>
        <taxon>Cytophagales</taxon>
        <taxon>Spirosomataceae</taxon>
        <taxon>Salmonirosea</taxon>
    </lineage>
</organism>
<dbReference type="EMBL" id="WHLY01000002">
    <property type="protein sequence ID" value="MPR34412.1"/>
    <property type="molecule type" value="Genomic_DNA"/>
</dbReference>
<proteinExistence type="predicted"/>
<dbReference type="Proteomes" id="UP000479293">
    <property type="component" value="Unassembled WGS sequence"/>
</dbReference>
<evidence type="ECO:0000313" key="3">
    <source>
        <dbReference type="Proteomes" id="UP000479293"/>
    </source>
</evidence>